<dbReference type="Gene3D" id="3.60.15.10">
    <property type="entry name" value="Ribonuclease Z/Hydroxyacylglutathione hydrolase-like"/>
    <property type="match status" value="1"/>
</dbReference>
<dbReference type="SUPFAM" id="SSF56281">
    <property type="entry name" value="Metallo-hydrolase/oxidoreductase"/>
    <property type="match status" value="1"/>
</dbReference>
<dbReference type="Proteomes" id="UP000294802">
    <property type="component" value="Unassembled WGS sequence"/>
</dbReference>
<accession>A0A4V3BEW8</accession>
<dbReference type="RefSeq" id="WP_133443809.1">
    <property type="nucleotide sequence ID" value="NZ_SCWB01000009.1"/>
</dbReference>
<dbReference type="OrthoDB" id="9789133at2"/>
<dbReference type="NCBIfam" id="NF001911">
    <property type="entry name" value="PRK00685.1"/>
    <property type="match status" value="1"/>
</dbReference>
<dbReference type="SMART" id="SM00849">
    <property type="entry name" value="Lactamase_B"/>
    <property type="match status" value="1"/>
</dbReference>
<dbReference type="HAMAP" id="MF_00457">
    <property type="entry name" value="UPF0173"/>
    <property type="match status" value="1"/>
</dbReference>
<comment type="caution">
    <text evidence="4">The sequence shown here is derived from an EMBL/GenBank/DDBJ whole genome shotgun (WGS) entry which is preliminary data.</text>
</comment>
<reference evidence="4 5" key="1">
    <citation type="submission" date="2019-01" db="EMBL/GenBank/DDBJ databases">
        <title>Draft genome sequences of the type strains of six Macrococcus species.</title>
        <authorList>
            <person name="Mazhar S."/>
            <person name="Altermann E."/>
            <person name="Hill C."/>
            <person name="Mcauliffe O."/>
        </authorList>
    </citation>
    <scope>NUCLEOTIDE SEQUENCE [LARGE SCALE GENOMIC DNA]</scope>
    <source>
        <strain evidence="4 5">CCM4815</strain>
    </source>
</reference>
<dbReference type="PANTHER" id="PTHR43546">
    <property type="entry name" value="UPF0173 METAL-DEPENDENT HYDROLASE MJ1163-RELATED"/>
    <property type="match status" value="1"/>
</dbReference>
<dbReference type="InterPro" id="IPR022877">
    <property type="entry name" value="UPF0173"/>
</dbReference>
<dbReference type="GO" id="GO:0016787">
    <property type="term" value="F:hydrolase activity"/>
    <property type="evidence" value="ECO:0007669"/>
    <property type="project" value="UniProtKB-UniRule"/>
</dbReference>
<dbReference type="PANTHER" id="PTHR43546:SF3">
    <property type="entry name" value="UPF0173 METAL-DEPENDENT HYDROLASE MJ1163"/>
    <property type="match status" value="1"/>
</dbReference>
<evidence type="ECO:0000256" key="1">
    <source>
        <dbReference type="ARBA" id="ARBA00022801"/>
    </source>
</evidence>
<gene>
    <name evidence="4" type="ORF">ERX29_06055</name>
</gene>
<dbReference type="AlphaFoldDB" id="A0A4V3BEW8"/>
<sequence length="227" mass="24942">MEVVFHGQACISFEANGKRVIVDPFITGNPLSDLKAEEGDVDFIVLTHGHGDHLGDTVSIAERTGATVIALPETIDYLSTKGITNGHPMNIGGNREFAFGKVKFVQAFHSNSYTEKDGTIIYLGMPCGLIFTLGEHVIYHTGDTGLFSDMKLIAERHPVDLCFVPIGDNFTMGIDDASFAVNEFIKPRIAVPIHYDTFDLITQNPEEFKEQVNTRVEILKPGQSVTL</sequence>
<organism evidence="4 5">
    <name type="scientific">Macrococcus lamae</name>
    <dbReference type="NCBI Taxonomy" id="198484"/>
    <lineage>
        <taxon>Bacteria</taxon>
        <taxon>Bacillati</taxon>
        <taxon>Bacillota</taxon>
        <taxon>Bacilli</taxon>
        <taxon>Bacillales</taxon>
        <taxon>Staphylococcaceae</taxon>
        <taxon>Macrococcus</taxon>
    </lineage>
</organism>
<protein>
    <recommendedName>
        <fullName evidence="2">UPF0173 metal-dependent hydrolase ERX29_06055</fullName>
    </recommendedName>
</protein>
<proteinExistence type="inferred from homology"/>
<name>A0A4V3BEW8_9STAP</name>
<dbReference type="InterPro" id="IPR050114">
    <property type="entry name" value="UPF0173_UPF0282_UlaG_hydrolase"/>
</dbReference>
<dbReference type="InterPro" id="IPR036866">
    <property type="entry name" value="RibonucZ/Hydroxyglut_hydro"/>
</dbReference>
<keyword evidence="5" id="KW-1185">Reference proteome</keyword>
<dbReference type="Pfam" id="PF12706">
    <property type="entry name" value="Lactamase_B_2"/>
    <property type="match status" value="1"/>
</dbReference>
<evidence type="ECO:0000256" key="2">
    <source>
        <dbReference type="HAMAP-Rule" id="MF_00457"/>
    </source>
</evidence>
<evidence type="ECO:0000313" key="4">
    <source>
        <dbReference type="EMBL" id="TDM10607.1"/>
    </source>
</evidence>
<evidence type="ECO:0000259" key="3">
    <source>
        <dbReference type="SMART" id="SM00849"/>
    </source>
</evidence>
<comment type="similarity">
    <text evidence="2">Belongs to the UPF0173 family.</text>
</comment>
<dbReference type="EMBL" id="SCWB01000009">
    <property type="protein sequence ID" value="TDM10607.1"/>
    <property type="molecule type" value="Genomic_DNA"/>
</dbReference>
<keyword evidence="1 2" id="KW-0378">Hydrolase</keyword>
<feature type="domain" description="Metallo-beta-lactamase" evidence="3">
    <location>
        <begin position="7"/>
        <end position="194"/>
    </location>
</feature>
<dbReference type="InterPro" id="IPR001279">
    <property type="entry name" value="Metallo-B-lactamas"/>
</dbReference>
<evidence type="ECO:0000313" key="5">
    <source>
        <dbReference type="Proteomes" id="UP000294802"/>
    </source>
</evidence>